<dbReference type="Proteomes" id="UP000527143">
    <property type="component" value="Unassembled WGS sequence"/>
</dbReference>
<dbReference type="InterPro" id="IPR014710">
    <property type="entry name" value="RmlC-like_jellyroll"/>
</dbReference>
<name>A0A840YBT3_9SPHN</name>
<dbReference type="RefSeq" id="WP_246352188.1">
    <property type="nucleotide sequence ID" value="NZ_JACIJF010000002.1"/>
</dbReference>
<keyword evidence="3" id="KW-0560">Oxidoreductase</keyword>
<protein>
    <submittedName>
        <fullName evidence="3">Quercetin dioxygenase-like cupin family protein</fullName>
    </submittedName>
</protein>
<keyword evidence="3" id="KW-0223">Dioxygenase</keyword>
<feature type="region of interest" description="Disordered" evidence="1">
    <location>
        <begin position="58"/>
        <end position="81"/>
    </location>
</feature>
<reference evidence="3 4" key="1">
    <citation type="submission" date="2020-08" db="EMBL/GenBank/DDBJ databases">
        <title>Genomic Encyclopedia of Type Strains, Phase IV (KMG-IV): sequencing the most valuable type-strain genomes for metagenomic binning, comparative biology and taxonomic classification.</title>
        <authorList>
            <person name="Goeker M."/>
        </authorList>
    </citation>
    <scope>NUCLEOTIDE SEQUENCE [LARGE SCALE GENOMIC DNA]</scope>
    <source>
        <strain evidence="3 4">DSM 26736</strain>
    </source>
</reference>
<dbReference type="InterPro" id="IPR013096">
    <property type="entry name" value="Cupin_2"/>
</dbReference>
<dbReference type="AlphaFoldDB" id="A0A840YBT3"/>
<dbReference type="EMBL" id="JACIJF010000002">
    <property type="protein sequence ID" value="MBB5709755.1"/>
    <property type="molecule type" value="Genomic_DNA"/>
</dbReference>
<gene>
    <name evidence="3" type="ORF">FHT02_000977</name>
</gene>
<dbReference type="SUPFAM" id="SSF51182">
    <property type="entry name" value="RmlC-like cupins"/>
    <property type="match status" value="1"/>
</dbReference>
<evidence type="ECO:0000259" key="2">
    <source>
        <dbReference type="Pfam" id="PF07883"/>
    </source>
</evidence>
<dbReference type="InterPro" id="IPR011051">
    <property type="entry name" value="RmlC_Cupin_sf"/>
</dbReference>
<evidence type="ECO:0000313" key="4">
    <source>
        <dbReference type="Proteomes" id="UP000527143"/>
    </source>
</evidence>
<evidence type="ECO:0000256" key="1">
    <source>
        <dbReference type="SAM" id="MobiDB-lite"/>
    </source>
</evidence>
<dbReference type="Gene3D" id="2.60.120.10">
    <property type="entry name" value="Jelly Rolls"/>
    <property type="match status" value="1"/>
</dbReference>
<keyword evidence="4" id="KW-1185">Reference proteome</keyword>
<evidence type="ECO:0000313" key="3">
    <source>
        <dbReference type="EMBL" id="MBB5709755.1"/>
    </source>
</evidence>
<comment type="caution">
    <text evidence="3">The sequence shown here is derived from an EMBL/GenBank/DDBJ whole genome shotgun (WGS) entry which is preliminary data.</text>
</comment>
<dbReference type="GO" id="GO:0051213">
    <property type="term" value="F:dioxygenase activity"/>
    <property type="evidence" value="ECO:0007669"/>
    <property type="project" value="UniProtKB-KW"/>
</dbReference>
<sequence>MKLIRSRRRKPGGDYGLFGLEDAAGKPVLGVEDGVLSATYEEVEAYLRGRLHADWAQSAGTPTKRFPRRQDTVQPPKPRFKPEVANLLKPLPPATDGEVFTPLLDAPSFKVERIVSHGQSTPNDQPMVQDRDEWVLLLEGAAGIRVEDSQVITLKPGDHLRIGKGQPHWVAWTATDRPTVWLAIHLD</sequence>
<proteinExistence type="predicted"/>
<organism evidence="3 4">
    <name type="scientific">Sphingomonas xinjiangensis</name>
    <dbReference type="NCBI Taxonomy" id="643568"/>
    <lineage>
        <taxon>Bacteria</taxon>
        <taxon>Pseudomonadati</taxon>
        <taxon>Pseudomonadota</taxon>
        <taxon>Alphaproteobacteria</taxon>
        <taxon>Sphingomonadales</taxon>
        <taxon>Sphingomonadaceae</taxon>
        <taxon>Sphingomonas</taxon>
    </lineage>
</organism>
<feature type="domain" description="Cupin type-2" evidence="2">
    <location>
        <begin position="128"/>
        <end position="184"/>
    </location>
</feature>
<accession>A0A840YBT3</accession>
<dbReference type="Pfam" id="PF07883">
    <property type="entry name" value="Cupin_2"/>
    <property type="match status" value="1"/>
</dbReference>
<dbReference type="CDD" id="cd06981">
    <property type="entry name" value="cupin_reut_a1446"/>
    <property type="match status" value="1"/>
</dbReference>